<evidence type="ECO:0000256" key="1">
    <source>
        <dbReference type="SAM" id="MobiDB-lite"/>
    </source>
</evidence>
<protein>
    <submittedName>
        <fullName evidence="2">Uncharacterized protein</fullName>
    </submittedName>
</protein>
<feature type="region of interest" description="Disordered" evidence="1">
    <location>
        <begin position="1"/>
        <end position="97"/>
    </location>
</feature>
<feature type="compositionally biased region" description="Basic and acidic residues" evidence="1">
    <location>
        <begin position="1"/>
        <end position="12"/>
    </location>
</feature>
<accession>A0A0N0PFF7</accession>
<feature type="compositionally biased region" description="Polar residues" evidence="1">
    <location>
        <begin position="44"/>
        <end position="63"/>
    </location>
</feature>
<evidence type="ECO:0000313" key="3">
    <source>
        <dbReference type="Proteomes" id="UP000053240"/>
    </source>
</evidence>
<dbReference type="InParanoid" id="A0A0N0PFF7"/>
<reference evidence="2 3" key="1">
    <citation type="journal article" date="2015" name="Nat. Commun.">
        <title>Outbred genome sequencing and CRISPR/Cas9 gene editing in butterflies.</title>
        <authorList>
            <person name="Li X."/>
            <person name="Fan D."/>
            <person name="Zhang W."/>
            <person name="Liu G."/>
            <person name="Zhang L."/>
            <person name="Zhao L."/>
            <person name="Fang X."/>
            <person name="Chen L."/>
            <person name="Dong Y."/>
            <person name="Chen Y."/>
            <person name="Ding Y."/>
            <person name="Zhao R."/>
            <person name="Feng M."/>
            <person name="Zhu Y."/>
            <person name="Feng Y."/>
            <person name="Jiang X."/>
            <person name="Zhu D."/>
            <person name="Xiang H."/>
            <person name="Feng X."/>
            <person name="Li S."/>
            <person name="Wang J."/>
            <person name="Zhang G."/>
            <person name="Kronforst M.R."/>
            <person name="Wang W."/>
        </authorList>
    </citation>
    <scope>NUCLEOTIDE SEQUENCE [LARGE SCALE GENOMIC DNA]</scope>
    <source>
        <strain evidence="2">Ya'a_city_454_Pm</strain>
        <tissue evidence="2">Whole body</tissue>
    </source>
</reference>
<name>A0A0N0PFF7_PAPMA</name>
<dbReference type="Proteomes" id="UP000053240">
    <property type="component" value="Unassembled WGS sequence"/>
</dbReference>
<keyword evidence="3" id="KW-1185">Reference proteome</keyword>
<dbReference type="EMBL" id="LADJ01028355">
    <property type="protein sequence ID" value="KPJ21181.1"/>
    <property type="molecule type" value="Genomic_DNA"/>
</dbReference>
<gene>
    <name evidence="2" type="ORF">RR48_00543</name>
</gene>
<organism evidence="2 3">
    <name type="scientific">Papilio machaon</name>
    <name type="common">Old World swallowtail butterfly</name>
    <dbReference type="NCBI Taxonomy" id="76193"/>
    <lineage>
        <taxon>Eukaryota</taxon>
        <taxon>Metazoa</taxon>
        <taxon>Ecdysozoa</taxon>
        <taxon>Arthropoda</taxon>
        <taxon>Hexapoda</taxon>
        <taxon>Insecta</taxon>
        <taxon>Pterygota</taxon>
        <taxon>Neoptera</taxon>
        <taxon>Endopterygota</taxon>
        <taxon>Lepidoptera</taxon>
        <taxon>Glossata</taxon>
        <taxon>Ditrysia</taxon>
        <taxon>Papilionoidea</taxon>
        <taxon>Papilionidae</taxon>
        <taxon>Papilioninae</taxon>
        <taxon>Papilio</taxon>
    </lineage>
</organism>
<feature type="compositionally biased region" description="Basic residues" evidence="1">
    <location>
        <begin position="26"/>
        <end position="42"/>
    </location>
</feature>
<proteinExistence type="predicted"/>
<evidence type="ECO:0000313" key="2">
    <source>
        <dbReference type="EMBL" id="KPJ21181.1"/>
    </source>
</evidence>
<sequence>MSTRRLSEDNTREVSPAAGKVNRNWWRGRGRGRGRRGRRGRGRASQSVSRPAQDNETPTSDSETPMAARKSVERKLVTPDKSPVKQNDASPSKYRLV</sequence>
<comment type="caution">
    <text evidence="2">The sequence shown here is derived from an EMBL/GenBank/DDBJ whole genome shotgun (WGS) entry which is preliminary data.</text>
</comment>
<dbReference type="AlphaFoldDB" id="A0A0N0PFF7"/>
<dbReference type="STRING" id="76193.A0A0N0PFF7"/>